<feature type="transmembrane region" description="Helical" evidence="9">
    <location>
        <begin position="6"/>
        <end position="26"/>
    </location>
</feature>
<evidence type="ECO:0000256" key="8">
    <source>
        <dbReference type="ARBA" id="ARBA00035655"/>
    </source>
</evidence>
<keyword evidence="4" id="KW-0997">Cell inner membrane</keyword>
<proteinExistence type="inferred from homology"/>
<keyword evidence="6 9" id="KW-1133">Transmembrane helix</keyword>
<feature type="transmembrane region" description="Helical" evidence="9">
    <location>
        <begin position="161"/>
        <end position="187"/>
    </location>
</feature>
<protein>
    <submittedName>
        <fullName evidence="10">Uncharacterized protein</fullName>
    </submittedName>
</protein>
<name>A0A316G1U9_9RHOB</name>
<reference evidence="10 11" key="1">
    <citation type="submission" date="2018-05" db="EMBL/GenBank/DDBJ databases">
        <title>Genomic Encyclopedia of Type Strains, Phase IV (KMG-IV): sequencing the most valuable type-strain genomes for metagenomic binning, comparative biology and taxonomic classification.</title>
        <authorList>
            <person name="Goeker M."/>
        </authorList>
    </citation>
    <scope>NUCLEOTIDE SEQUENCE [LARGE SCALE GENOMIC DNA]</scope>
    <source>
        <strain evidence="10 11">DSM 103371</strain>
    </source>
</reference>
<dbReference type="Proteomes" id="UP000245390">
    <property type="component" value="Unassembled WGS sequence"/>
</dbReference>
<comment type="similarity">
    <text evidence="8">Belongs to the TsuA/YedE (TC 9.B.102) family.</text>
</comment>
<evidence type="ECO:0000256" key="9">
    <source>
        <dbReference type="SAM" id="Phobius"/>
    </source>
</evidence>
<evidence type="ECO:0000256" key="3">
    <source>
        <dbReference type="ARBA" id="ARBA00022475"/>
    </source>
</evidence>
<keyword evidence="7 9" id="KW-0472">Membrane</keyword>
<evidence type="ECO:0000256" key="7">
    <source>
        <dbReference type="ARBA" id="ARBA00023136"/>
    </source>
</evidence>
<keyword evidence="5 9" id="KW-0812">Transmembrane</keyword>
<evidence type="ECO:0000256" key="5">
    <source>
        <dbReference type="ARBA" id="ARBA00022692"/>
    </source>
</evidence>
<dbReference type="RefSeq" id="WP_109760755.1">
    <property type="nucleotide sequence ID" value="NZ_CP034588.1"/>
</dbReference>
<comment type="caution">
    <text evidence="10">The sequence shown here is derived from an EMBL/GenBank/DDBJ whole genome shotgun (WGS) entry which is preliminary data.</text>
</comment>
<dbReference type="InterPro" id="IPR007272">
    <property type="entry name" value="Sulf_transp_TsuA/YedE"/>
</dbReference>
<sequence length="350" mass="35604">MLDTIGEPIALALIGLVGGVLLGLAARMGRFCSLGAIEDGLYGGDWTRMRMWSFAIGLSILGTFGAQSLGLAEIGRTVYLAQDWNPWASILGGLAFGYGMALAGNCGFGALARVGGGDFRSFVIVITVGLAAYATLSGPFAEWRVALFPDSRATSPQGLAHAVASVTGLSPALPAFAAGVALMALALADRGFRGSPRTVFWSAAVAVAIVSGWLGSAWVARHGFAATPIVSHTYAAPLGETMLYLMTASGRSVSFGVGSVAGVLLGAFAGSLARGHFRWEACEDPRELRRQIGGAVLMGAGAVVAVGCTVGQGLSAFSLLAYSAPVTAAAIFAGAAVGLRQLITGFLPAE</sequence>
<dbReference type="PANTHER" id="PTHR30574:SF1">
    <property type="entry name" value="SULPHUR TRANSPORT DOMAIN-CONTAINING PROTEIN"/>
    <property type="match status" value="1"/>
</dbReference>
<dbReference type="PANTHER" id="PTHR30574">
    <property type="entry name" value="INNER MEMBRANE PROTEIN YEDE"/>
    <property type="match status" value="1"/>
</dbReference>
<dbReference type="OrthoDB" id="7984363at2"/>
<evidence type="ECO:0000256" key="4">
    <source>
        <dbReference type="ARBA" id="ARBA00022519"/>
    </source>
</evidence>
<dbReference type="Pfam" id="PF04143">
    <property type="entry name" value="Sulf_transp"/>
    <property type="match status" value="1"/>
</dbReference>
<accession>A0A316G1U9</accession>
<dbReference type="AlphaFoldDB" id="A0A316G1U9"/>
<gene>
    <name evidence="10" type="ORF">C8D95_11187</name>
</gene>
<keyword evidence="3" id="KW-1003">Cell membrane</keyword>
<feature type="transmembrane region" description="Helical" evidence="9">
    <location>
        <begin position="320"/>
        <end position="339"/>
    </location>
</feature>
<dbReference type="GO" id="GO:0005886">
    <property type="term" value="C:plasma membrane"/>
    <property type="evidence" value="ECO:0007669"/>
    <property type="project" value="UniProtKB-SubCell"/>
</dbReference>
<keyword evidence="2" id="KW-0813">Transport</keyword>
<feature type="transmembrane region" description="Helical" evidence="9">
    <location>
        <begin position="122"/>
        <end position="141"/>
    </location>
</feature>
<evidence type="ECO:0000256" key="2">
    <source>
        <dbReference type="ARBA" id="ARBA00022448"/>
    </source>
</evidence>
<keyword evidence="11" id="KW-1185">Reference proteome</keyword>
<dbReference type="EMBL" id="QGGV01000011">
    <property type="protein sequence ID" value="PWK54652.1"/>
    <property type="molecule type" value="Genomic_DNA"/>
</dbReference>
<feature type="transmembrane region" description="Helical" evidence="9">
    <location>
        <begin position="199"/>
        <end position="220"/>
    </location>
</feature>
<dbReference type="KEGG" id="salo:EF888_14385"/>
<comment type="subcellular location">
    <subcellularLocation>
        <location evidence="1">Cell inner membrane</location>
        <topology evidence="1">Multi-pass membrane protein</topology>
    </subcellularLocation>
</comment>
<feature type="transmembrane region" description="Helical" evidence="9">
    <location>
        <begin position="51"/>
        <end position="70"/>
    </location>
</feature>
<feature type="transmembrane region" description="Helical" evidence="9">
    <location>
        <begin position="294"/>
        <end position="314"/>
    </location>
</feature>
<evidence type="ECO:0000256" key="1">
    <source>
        <dbReference type="ARBA" id="ARBA00004429"/>
    </source>
</evidence>
<organism evidence="10 11">
    <name type="scientific">Silicimonas algicola</name>
    <dbReference type="NCBI Taxonomy" id="1826607"/>
    <lineage>
        <taxon>Bacteria</taxon>
        <taxon>Pseudomonadati</taxon>
        <taxon>Pseudomonadota</taxon>
        <taxon>Alphaproteobacteria</taxon>
        <taxon>Rhodobacterales</taxon>
        <taxon>Paracoccaceae</taxon>
    </lineage>
</organism>
<evidence type="ECO:0000313" key="10">
    <source>
        <dbReference type="EMBL" id="PWK54652.1"/>
    </source>
</evidence>
<evidence type="ECO:0000313" key="11">
    <source>
        <dbReference type="Proteomes" id="UP000245390"/>
    </source>
</evidence>
<feature type="transmembrane region" description="Helical" evidence="9">
    <location>
        <begin position="252"/>
        <end position="273"/>
    </location>
</feature>
<feature type="transmembrane region" description="Helical" evidence="9">
    <location>
        <begin position="90"/>
        <end position="110"/>
    </location>
</feature>
<evidence type="ECO:0000256" key="6">
    <source>
        <dbReference type="ARBA" id="ARBA00022989"/>
    </source>
</evidence>